<accession>A0A6B3MZY8</accession>
<protein>
    <recommendedName>
        <fullName evidence="1">Trypsin-co-occurring domain-containing protein</fullName>
    </recommendedName>
</protein>
<organism evidence="2">
    <name type="scientific">Symploca sp. SIO1C4</name>
    <dbReference type="NCBI Taxonomy" id="2607765"/>
    <lineage>
        <taxon>Bacteria</taxon>
        <taxon>Bacillati</taxon>
        <taxon>Cyanobacteriota</taxon>
        <taxon>Cyanophyceae</taxon>
        <taxon>Coleofasciculales</taxon>
        <taxon>Coleofasciculaceae</taxon>
        <taxon>Symploca</taxon>
    </lineage>
</organism>
<dbReference type="NCBIfam" id="NF041216">
    <property type="entry name" value="CU044_2847_fam"/>
    <property type="match status" value="1"/>
</dbReference>
<reference evidence="2" key="1">
    <citation type="submission" date="2019-11" db="EMBL/GenBank/DDBJ databases">
        <title>Genomic insights into an expanded diversity of filamentous marine cyanobacteria reveals the extraordinary biosynthetic potential of Moorea and Okeania.</title>
        <authorList>
            <person name="Ferreira Leao T."/>
            <person name="Wang M."/>
            <person name="Moss N."/>
            <person name="Da Silva R."/>
            <person name="Sanders J."/>
            <person name="Nurk S."/>
            <person name="Gurevich A."/>
            <person name="Humphrey G."/>
            <person name="Reher R."/>
            <person name="Zhu Q."/>
            <person name="Belda-Ferre P."/>
            <person name="Glukhov E."/>
            <person name="Rex R."/>
            <person name="Dorrestein P.C."/>
            <person name="Knight R."/>
            <person name="Pevzner P."/>
            <person name="Gerwick W.H."/>
            <person name="Gerwick L."/>
        </authorList>
    </citation>
    <scope>NUCLEOTIDE SEQUENCE</scope>
    <source>
        <strain evidence="2">SIO1C4</strain>
    </source>
</reference>
<evidence type="ECO:0000259" key="1">
    <source>
        <dbReference type="Pfam" id="PF19493"/>
    </source>
</evidence>
<gene>
    <name evidence="2" type="ORF">F6J89_02030</name>
</gene>
<evidence type="ECO:0000313" key="2">
    <source>
        <dbReference type="EMBL" id="NER26419.1"/>
    </source>
</evidence>
<dbReference type="Pfam" id="PF19493">
    <property type="entry name" value="Trypco1"/>
    <property type="match status" value="1"/>
</dbReference>
<feature type="domain" description="Trypsin-co-occurring" evidence="1">
    <location>
        <begin position="7"/>
        <end position="138"/>
    </location>
</feature>
<dbReference type="AlphaFoldDB" id="A0A6B3MZY8"/>
<comment type="caution">
    <text evidence="2">The sequence shown here is derived from an EMBL/GenBank/DDBJ whole genome shotgun (WGS) entry which is preliminary data.</text>
</comment>
<proteinExistence type="predicted"/>
<dbReference type="EMBL" id="JAAHFQ010000029">
    <property type="protein sequence ID" value="NER26419.1"/>
    <property type="molecule type" value="Genomic_DNA"/>
</dbReference>
<dbReference type="InterPro" id="IPR045794">
    <property type="entry name" value="Trypco1"/>
</dbReference>
<sequence>MTQLTPVKLEDGTIIYLEAKEDAQIAPEEVSGTETEKEVTRADLGKESKGLKEFLTGSQNTVPSHLSPQQQMELRFQAIEGTIRAYTKYTLNAFKKIADANVKKVTLEFGIKVGGKAGIPYVTEGTAESNLKITVECTLPENED</sequence>
<name>A0A6B3MZY8_9CYAN</name>